<evidence type="ECO:0000313" key="1">
    <source>
        <dbReference type="EMBL" id="GAA3971929.1"/>
    </source>
</evidence>
<dbReference type="InterPro" id="IPR011990">
    <property type="entry name" value="TPR-like_helical_dom_sf"/>
</dbReference>
<sequence length="536" mass="57838">MKTKTIFKRKVSFGLLFSAVILTGIVGCKKGTFDINDVNPNNAAAAPTKYTLSSALVGTANLVQAGNADVFENWMGYWTQSGGYTASTTYVLYQLTSSNFTGNFDNAYLNLSNYNLLIKTAGNDPSQAYFKAIGNIMQAYVFQRLVDMYNSVPYSSALIVNNAFSYKYDDPQVIYNSITAKLDSAATLIQSNLDDDKSTAIYPLNYDVLFGKGYSATDSKGKAEMQNWIRFAHTLKLKIYMRQTEKGTPTVAATTAFAGYTADSFLGAGTDASVNPGYSNAADNQLNPYYLDVIGNAQASNGTNTVYWRANSYGVNFYKNNNDPRLGYIYIPVKGNGGVATDPANVQGRAYGSTSGTESNTVISAVLGTGYKPGGTSPKGPSQDAVLLPAFESLFLQAEAAQRGYISYASATSLYNAAVTESFNFLGVANYAAAATTYVGQSNNLTNYANSPDKITTLITQKWAAMNSVDPLESYSDWRRLGIPRDLPVSIYPGNTAPHIPYRLPYPVNETSLNGANVPAGGTGNDVLTSKIFWMK</sequence>
<dbReference type="Pfam" id="PF12771">
    <property type="entry name" value="SusD-like_2"/>
    <property type="match status" value="1"/>
</dbReference>
<dbReference type="PROSITE" id="PS51257">
    <property type="entry name" value="PROKAR_LIPOPROTEIN"/>
    <property type="match status" value="1"/>
</dbReference>
<keyword evidence="2" id="KW-1185">Reference proteome</keyword>
<protein>
    <submittedName>
        <fullName evidence="1">SusD/RagB family nutrient-binding outer membrane lipoprotein</fullName>
    </submittedName>
</protein>
<dbReference type="RefSeq" id="WP_259091582.1">
    <property type="nucleotide sequence ID" value="NZ_BAAAZC010000015.1"/>
</dbReference>
<gene>
    <name evidence="1" type="ORF">GCM10022210_21850</name>
</gene>
<proteinExistence type="predicted"/>
<keyword evidence="1" id="KW-0449">Lipoprotein</keyword>
<dbReference type="Gene3D" id="1.25.40.390">
    <property type="match status" value="1"/>
</dbReference>
<accession>A0ABP7PVF1</accession>
<reference evidence="2" key="1">
    <citation type="journal article" date="2019" name="Int. J. Syst. Evol. Microbiol.">
        <title>The Global Catalogue of Microorganisms (GCM) 10K type strain sequencing project: providing services to taxonomists for standard genome sequencing and annotation.</title>
        <authorList>
            <consortium name="The Broad Institute Genomics Platform"/>
            <consortium name="The Broad Institute Genome Sequencing Center for Infectious Disease"/>
            <person name="Wu L."/>
            <person name="Ma J."/>
        </authorList>
    </citation>
    <scope>NUCLEOTIDE SEQUENCE [LARGE SCALE GENOMIC DNA]</scope>
    <source>
        <strain evidence="2">JCM 16601</strain>
    </source>
</reference>
<dbReference type="EMBL" id="BAAAZC010000015">
    <property type="protein sequence ID" value="GAA3971929.1"/>
    <property type="molecule type" value="Genomic_DNA"/>
</dbReference>
<organism evidence="1 2">
    <name type="scientific">Mucilaginibacter dorajii</name>
    <dbReference type="NCBI Taxonomy" id="692994"/>
    <lineage>
        <taxon>Bacteria</taxon>
        <taxon>Pseudomonadati</taxon>
        <taxon>Bacteroidota</taxon>
        <taxon>Sphingobacteriia</taxon>
        <taxon>Sphingobacteriales</taxon>
        <taxon>Sphingobacteriaceae</taxon>
        <taxon>Mucilaginibacter</taxon>
    </lineage>
</organism>
<dbReference type="InterPro" id="IPR041662">
    <property type="entry name" value="SusD-like_2"/>
</dbReference>
<dbReference type="Proteomes" id="UP001500742">
    <property type="component" value="Unassembled WGS sequence"/>
</dbReference>
<evidence type="ECO:0000313" key="2">
    <source>
        <dbReference type="Proteomes" id="UP001500742"/>
    </source>
</evidence>
<dbReference type="SUPFAM" id="SSF48452">
    <property type="entry name" value="TPR-like"/>
    <property type="match status" value="1"/>
</dbReference>
<name>A0ABP7PVF1_9SPHI</name>
<comment type="caution">
    <text evidence="1">The sequence shown here is derived from an EMBL/GenBank/DDBJ whole genome shotgun (WGS) entry which is preliminary data.</text>
</comment>